<comment type="caution">
    <text evidence="1">The sequence shown here is derived from an EMBL/GenBank/DDBJ whole genome shotgun (WGS) entry which is preliminary data.</text>
</comment>
<dbReference type="AlphaFoldDB" id="A0A139N1U8"/>
<reference evidence="1 2" key="1">
    <citation type="submission" date="2016-01" db="EMBL/GenBank/DDBJ databases">
        <title>Highly variable Streptococcus oralis are common among viridans streptococci isolated from primates.</title>
        <authorList>
            <person name="Denapaite D."/>
            <person name="Rieger M."/>
            <person name="Koendgen S."/>
            <person name="Brueckner R."/>
            <person name="Ochigava I."/>
            <person name="Kappeler P."/>
            <person name="Maetz-Rensing K."/>
            <person name="Leendertz F."/>
            <person name="Hakenbeck R."/>
        </authorList>
    </citation>
    <scope>NUCLEOTIDE SEQUENCE [LARGE SCALE GENOMIC DNA]</scope>
    <source>
        <strain evidence="1 2">DD08</strain>
    </source>
</reference>
<proteinExistence type="predicted"/>
<organism evidence="1 2">
    <name type="scientific">Streptococcus cristatus</name>
    <dbReference type="NCBI Taxonomy" id="45634"/>
    <lineage>
        <taxon>Bacteria</taxon>
        <taxon>Bacillati</taxon>
        <taxon>Bacillota</taxon>
        <taxon>Bacilli</taxon>
        <taxon>Lactobacillales</taxon>
        <taxon>Streptococcaceae</taxon>
        <taxon>Streptococcus</taxon>
    </lineage>
</organism>
<sequence length="62" mass="7429">MSNFLKEYDAVRSEIKENLARLFGQAHLFCIKEDYQKLSEVLFDIALLDNKFRDLCIHYKDE</sequence>
<accession>A0A139N1U8</accession>
<evidence type="ECO:0000313" key="2">
    <source>
        <dbReference type="Proteomes" id="UP000070377"/>
    </source>
</evidence>
<dbReference type="PATRIC" id="fig|45634.12.peg.1157"/>
<protein>
    <submittedName>
        <fullName evidence="1">Uncharacterized protein</fullName>
    </submittedName>
</protein>
<name>A0A139N1U8_STRCR</name>
<dbReference type="EMBL" id="LQRD01000038">
    <property type="protein sequence ID" value="KXT69764.1"/>
    <property type="molecule type" value="Genomic_DNA"/>
</dbReference>
<evidence type="ECO:0000313" key="1">
    <source>
        <dbReference type="EMBL" id="KXT69764.1"/>
    </source>
</evidence>
<gene>
    <name evidence="1" type="ORF">SCRDD08_01109</name>
</gene>
<dbReference type="Proteomes" id="UP000070377">
    <property type="component" value="Unassembled WGS sequence"/>
</dbReference>
<dbReference type="STRING" id="45634.SCRDD08_01109"/>